<dbReference type="InterPro" id="IPR002223">
    <property type="entry name" value="Kunitz_BPTI"/>
</dbReference>
<reference evidence="7" key="1">
    <citation type="submission" date="2025-08" db="UniProtKB">
        <authorList>
            <consortium name="RefSeq"/>
        </authorList>
    </citation>
    <scope>IDENTIFICATION</scope>
</reference>
<evidence type="ECO:0000256" key="1">
    <source>
        <dbReference type="ARBA" id="ARBA00022690"/>
    </source>
</evidence>
<dbReference type="Gene3D" id="4.10.410.10">
    <property type="entry name" value="Pancreatic trypsin inhibitor Kunitz domain"/>
    <property type="match status" value="1"/>
</dbReference>
<keyword evidence="1 7" id="KW-0646">Protease inhibitor</keyword>
<evidence type="ECO:0000313" key="6">
    <source>
        <dbReference type="Proteomes" id="UP000694867"/>
    </source>
</evidence>
<dbReference type="PANTHER" id="PTHR10083">
    <property type="entry name" value="KUNITZ-TYPE PROTEASE INHIBITOR-RELATED"/>
    <property type="match status" value="1"/>
</dbReference>
<dbReference type="PANTHER" id="PTHR10083:SF374">
    <property type="entry name" value="BPTI_KUNITZ INHIBITOR DOMAIN-CONTAINING PROTEIN"/>
    <property type="match status" value="1"/>
</dbReference>
<keyword evidence="2" id="KW-0722">Serine protease inhibitor</keyword>
<dbReference type="PROSITE" id="PS50279">
    <property type="entry name" value="BPTI_KUNITZ_2"/>
    <property type="match status" value="1"/>
</dbReference>
<protein>
    <submittedName>
        <fullName evidence="7">Serum basic protease inhibitor</fullName>
    </submittedName>
</protein>
<dbReference type="Proteomes" id="UP000694867">
    <property type="component" value="Unplaced"/>
</dbReference>
<dbReference type="SUPFAM" id="SSF57362">
    <property type="entry name" value="BPTI-like"/>
    <property type="match status" value="1"/>
</dbReference>
<keyword evidence="3" id="KW-1015">Disulfide bond</keyword>
<evidence type="ECO:0000256" key="4">
    <source>
        <dbReference type="SAM" id="SignalP"/>
    </source>
</evidence>
<evidence type="ECO:0000256" key="3">
    <source>
        <dbReference type="ARBA" id="ARBA00023157"/>
    </source>
</evidence>
<dbReference type="GO" id="GO:0004867">
    <property type="term" value="F:serine-type endopeptidase inhibitor activity"/>
    <property type="evidence" value="ECO:0007669"/>
    <property type="project" value="UniProtKB-KW"/>
</dbReference>
<dbReference type="SMART" id="SM00131">
    <property type="entry name" value="KU"/>
    <property type="match status" value="1"/>
</dbReference>
<sequence>MKHAGILMLLLSVVVFAGAAPDRCCLKEESGVGKAAIPMYYFDAASGECKTFMFGGLKIMVNDNRFASAEECMENCGGKKCS</sequence>
<dbReference type="GeneID" id="100905382"/>
<accession>A0AAJ6VXI9</accession>
<feature type="chain" id="PRO_5042578720" evidence="4">
    <location>
        <begin position="20"/>
        <end position="82"/>
    </location>
</feature>
<dbReference type="KEGG" id="goe:100905382"/>
<evidence type="ECO:0000256" key="2">
    <source>
        <dbReference type="ARBA" id="ARBA00022900"/>
    </source>
</evidence>
<feature type="signal peptide" evidence="4">
    <location>
        <begin position="1"/>
        <end position="19"/>
    </location>
</feature>
<dbReference type="InterPro" id="IPR050098">
    <property type="entry name" value="TFPI/VKTCI-like"/>
</dbReference>
<dbReference type="Pfam" id="PF00014">
    <property type="entry name" value="Kunitz_BPTI"/>
    <property type="match status" value="1"/>
</dbReference>
<keyword evidence="4" id="KW-0732">Signal</keyword>
<dbReference type="InterPro" id="IPR036880">
    <property type="entry name" value="Kunitz_BPTI_sf"/>
</dbReference>
<evidence type="ECO:0000313" key="7">
    <source>
        <dbReference type="RefSeq" id="XP_003742553.1"/>
    </source>
</evidence>
<dbReference type="RefSeq" id="XP_003742553.1">
    <property type="nucleotide sequence ID" value="XM_003742505.1"/>
</dbReference>
<keyword evidence="6" id="KW-1185">Reference proteome</keyword>
<organism evidence="6 7">
    <name type="scientific">Galendromus occidentalis</name>
    <name type="common">western predatory mite</name>
    <dbReference type="NCBI Taxonomy" id="34638"/>
    <lineage>
        <taxon>Eukaryota</taxon>
        <taxon>Metazoa</taxon>
        <taxon>Ecdysozoa</taxon>
        <taxon>Arthropoda</taxon>
        <taxon>Chelicerata</taxon>
        <taxon>Arachnida</taxon>
        <taxon>Acari</taxon>
        <taxon>Parasitiformes</taxon>
        <taxon>Mesostigmata</taxon>
        <taxon>Gamasina</taxon>
        <taxon>Phytoseioidea</taxon>
        <taxon>Phytoseiidae</taxon>
        <taxon>Typhlodrominae</taxon>
        <taxon>Galendromus</taxon>
    </lineage>
</organism>
<dbReference type="GO" id="GO:0005615">
    <property type="term" value="C:extracellular space"/>
    <property type="evidence" value="ECO:0007669"/>
    <property type="project" value="TreeGrafter"/>
</dbReference>
<dbReference type="AlphaFoldDB" id="A0AAJ6VXI9"/>
<proteinExistence type="predicted"/>
<gene>
    <name evidence="7" type="primary">LOC100905382</name>
</gene>
<feature type="domain" description="BPTI/Kunitz inhibitor" evidence="5">
    <location>
        <begin position="24"/>
        <end position="76"/>
    </location>
</feature>
<evidence type="ECO:0000259" key="5">
    <source>
        <dbReference type="PROSITE" id="PS50279"/>
    </source>
</evidence>
<name>A0AAJ6VXI9_9ACAR</name>